<feature type="non-terminal residue" evidence="2">
    <location>
        <position position="448"/>
    </location>
</feature>
<dbReference type="PANTHER" id="PTHR45689:SF14">
    <property type="entry name" value="CYCLIC NUCLEOTIDE-GATED CATION CHANNEL SUBUNIT A-LIKE PROTEIN"/>
    <property type="match status" value="1"/>
</dbReference>
<sequence length="448" mass="51214">MTCNIDQVLPANDQLGIADDNHTEVRSHFIRDNTPVLADEIELLRSDMVLLREIQLTLNTDLLVLDDFYTELSPEAGADGAQLTIYVLGALAALLAFLCLVLLVTFIIRTRTLNRRLEALSMTKYGSLSSGLNRAGLAAPGTNKHAVEGSNPIWNEVLKAPDFDAISDASNDSDLIGIEDLPHFLPERGRHWCRLCRSFRKLCQVSERHPLTYHHLYSYPAVMAEQQRQLFEGRCCLIHPFSLFSLAWKSFMVVVNLAHMVLSTFRLFFIIDPHYHQNVHFCDQGLVILNSLCWLDLGINFNMGYLEKGPEGSTIILDRQLIICDYLRTWFACDLVSTLPIGYILLTCHPFVRNPDLIITPRPVQTTTALHESYPQARHRLPGRYEHATCKLHPSYVEARSNYTRASHRLRGRYEHVTCKLHPSYVEPTSNYTRATHRLRGRYEHITY</sequence>
<evidence type="ECO:0000313" key="2">
    <source>
        <dbReference type="EMBL" id="KOB77596.1"/>
    </source>
</evidence>
<keyword evidence="1" id="KW-0812">Transmembrane</keyword>
<evidence type="ECO:0000256" key="1">
    <source>
        <dbReference type="SAM" id="Phobius"/>
    </source>
</evidence>
<dbReference type="PANTHER" id="PTHR45689">
    <property type="entry name" value="I[[H]] CHANNEL, ISOFORM E"/>
    <property type="match status" value="1"/>
</dbReference>
<dbReference type="GO" id="GO:0035725">
    <property type="term" value="P:sodium ion transmembrane transport"/>
    <property type="evidence" value="ECO:0007669"/>
    <property type="project" value="TreeGrafter"/>
</dbReference>
<organism evidence="2 3">
    <name type="scientific">Operophtera brumata</name>
    <name type="common">Winter moth</name>
    <name type="synonym">Phalaena brumata</name>
    <dbReference type="NCBI Taxonomy" id="104452"/>
    <lineage>
        <taxon>Eukaryota</taxon>
        <taxon>Metazoa</taxon>
        <taxon>Ecdysozoa</taxon>
        <taxon>Arthropoda</taxon>
        <taxon>Hexapoda</taxon>
        <taxon>Insecta</taxon>
        <taxon>Pterygota</taxon>
        <taxon>Neoptera</taxon>
        <taxon>Endopterygota</taxon>
        <taxon>Lepidoptera</taxon>
        <taxon>Glossata</taxon>
        <taxon>Ditrysia</taxon>
        <taxon>Geometroidea</taxon>
        <taxon>Geometridae</taxon>
        <taxon>Larentiinae</taxon>
        <taxon>Operophtera</taxon>
    </lineage>
</organism>
<dbReference type="STRING" id="104452.A0A0L7LQX8"/>
<dbReference type="GO" id="GO:0005249">
    <property type="term" value="F:voltage-gated potassium channel activity"/>
    <property type="evidence" value="ECO:0007669"/>
    <property type="project" value="TreeGrafter"/>
</dbReference>
<reference evidence="2 3" key="1">
    <citation type="journal article" date="2015" name="Genome Biol. Evol.">
        <title>The genome of winter moth (Operophtera brumata) provides a genomic perspective on sexual dimorphism and phenology.</title>
        <authorList>
            <person name="Derks M.F."/>
            <person name="Smit S."/>
            <person name="Salis L."/>
            <person name="Schijlen E."/>
            <person name="Bossers A."/>
            <person name="Mateman C."/>
            <person name="Pijl A.S."/>
            <person name="de Ridder D."/>
            <person name="Groenen M.A."/>
            <person name="Visser M.E."/>
            <person name="Megens H.J."/>
        </authorList>
    </citation>
    <scope>NUCLEOTIDE SEQUENCE [LARGE SCALE GENOMIC DNA]</scope>
    <source>
        <strain evidence="2">WM2013NL</strain>
        <tissue evidence="2">Head and thorax</tissue>
    </source>
</reference>
<name>A0A0L7LQX8_OPEBR</name>
<dbReference type="GO" id="GO:0098855">
    <property type="term" value="C:HCN channel complex"/>
    <property type="evidence" value="ECO:0007669"/>
    <property type="project" value="TreeGrafter"/>
</dbReference>
<evidence type="ECO:0000313" key="3">
    <source>
        <dbReference type="Proteomes" id="UP000037510"/>
    </source>
</evidence>
<gene>
    <name evidence="2" type="ORF">OBRU01_01981</name>
</gene>
<dbReference type="Proteomes" id="UP000037510">
    <property type="component" value="Unassembled WGS sequence"/>
</dbReference>
<feature type="transmembrane region" description="Helical" evidence="1">
    <location>
        <begin position="83"/>
        <end position="108"/>
    </location>
</feature>
<proteinExistence type="predicted"/>
<keyword evidence="3" id="KW-1185">Reference proteome</keyword>
<dbReference type="EMBL" id="JTDY01000347">
    <property type="protein sequence ID" value="KOB77596.1"/>
    <property type="molecule type" value="Genomic_DNA"/>
</dbReference>
<accession>A0A0L7LQX8</accession>
<dbReference type="AlphaFoldDB" id="A0A0L7LQX8"/>
<comment type="caution">
    <text evidence="2">The sequence shown here is derived from an EMBL/GenBank/DDBJ whole genome shotgun (WGS) entry which is preliminary data.</text>
</comment>
<keyword evidence="1" id="KW-1133">Transmembrane helix</keyword>
<keyword evidence="1" id="KW-0472">Membrane</keyword>
<dbReference type="InterPro" id="IPR051413">
    <property type="entry name" value="K/Na_HCN_channel"/>
</dbReference>
<protein>
    <submittedName>
        <fullName evidence="2">Mutant cadherin</fullName>
    </submittedName>
</protein>
<dbReference type="GO" id="GO:0003254">
    <property type="term" value="P:regulation of membrane depolarization"/>
    <property type="evidence" value="ECO:0007669"/>
    <property type="project" value="TreeGrafter"/>
</dbReference>